<evidence type="ECO:0008006" key="3">
    <source>
        <dbReference type="Google" id="ProtNLM"/>
    </source>
</evidence>
<reference evidence="1 2" key="1">
    <citation type="submission" date="2019-02" db="EMBL/GenBank/DDBJ databases">
        <title>Deep-cultivation of Planctomycetes and their phenomic and genomic characterization uncovers novel biology.</title>
        <authorList>
            <person name="Wiegand S."/>
            <person name="Jogler M."/>
            <person name="Boedeker C."/>
            <person name="Pinto D."/>
            <person name="Vollmers J."/>
            <person name="Rivas-Marin E."/>
            <person name="Kohn T."/>
            <person name="Peeters S.H."/>
            <person name="Heuer A."/>
            <person name="Rast P."/>
            <person name="Oberbeckmann S."/>
            <person name="Bunk B."/>
            <person name="Jeske O."/>
            <person name="Meyerdierks A."/>
            <person name="Storesund J.E."/>
            <person name="Kallscheuer N."/>
            <person name="Luecker S."/>
            <person name="Lage O.M."/>
            <person name="Pohl T."/>
            <person name="Merkel B.J."/>
            <person name="Hornburger P."/>
            <person name="Mueller R.-W."/>
            <person name="Bruemmer F."/>
            <person name="Labrenz M."/>
            <person name="Spormann A.M."/>
            <person name="Op den Camp H."/>
            <person name="Overmann J."/>
            <person name="Amann R."/>
            <person name="Jetten M.S.M."/>
            <person name="Mascher T."/>
            <person name="Medema M.H."/>
            <person name="Devos D.P."/>
            <person name="Kaster A.-K."/>
            <person name="Ovreas L."/>
            <person name="Rohde M."/>
            <person name="Galperin M.Y."/>
            <person name="Jogler C."/>
        </authorList>
    </citation>
    <scope>NUCLEOTIDE SEQUENCE [LARGE SCALE GENOMIC DNA]</scope>
    <source>
        <strain evidence="1 2">EC9</strain>
    </source>
</reference>
<accession>A0A517M7N0</accession>
<keyword evidence="2" id="KW-1185">Reference proteome</keyword>
<protein>
    <recommendedName>
        <fullName evidence="3">Mg-protoporphyrin IX methyl transferase</fullName>
    </recommendedName>
</protein>
<proteinExistence type="predicted"/>
<dbReference type="RefSeq" id="WP_145123713.1">
    <property type="nucleotide sequence ID" value="NZ_CP036261.1"/>
</dbReference>
<gene>
    <name evidence="1" type="ORF">EC9_51060</name>
</gene>
<sequence>MPLIEIDLPIDLDREPPQATIDWLQRASDRIQRFQDRWDRAPIEQFVASDFELVHQSLDLIRSQRIVSGNRFCEWGCGFAVVSCLADELGWDVIGIEAEADLIVEARRTIADLQASVELWHGNFLPDGSERLADDLGLPSLGHSEDSVYPEIGLYVDDFDLIFAYPWPGEGDFLETVFEKYAENGACFLTFCGPYDMRLVRKVPR</sequence>
<dbReference type="KEGG" id="ruv:EC9_51060"/>
<dbReference type="SUPFAM" id="SSF53335">
    <property type="entry name" value="S-adenosyl-L-methionine-dependent methyltransferases"/>
    <property type="match status" value="1"/>
</dbReference>
<dbReference type="Gene3D" id="3.40.50.150">
    <property type="entry name" value="Vaccinia Virus protein VP39"/>
    <property type="match status" value="1"/>
</dbReference>
<dbReference type="Proteomes" id="UP000319557">
    <property type="component" value="Chromosome"/>
</dbReference>
<dbReference type="OrthoDB" id="283520at2"/>
<name>A0A517M7N0_9BACT</name>
<organism evidence="1 2">
    <name type="scientific">Rosistilla ulvae</name>
    <dbReference type="NCBI Taxonomy" id="1930277"/>
    <lineage>
        <taxon>Bacteria</taxon>
        <taxon>Pseudomonadati</taxon>
        <taxon>Planctomycetota</taxon>
        <taxon>Planctomycetia</taxon>
        <taxon>Pirellulales</taxon>
        <taxon>Pirellulaceae</taxon>
        <taxon>Rosistilla</taxon>
    </lineage>
</organism>
<dbReference type="AlphaFoldDB" id="A0A517M7N0"/>
<evidence type="ECO:0000313" key="2">
    <source>
        <dbReference type="Proteomes" id="UP000319557"/>
    </source>
</evidence>
<dbReference type="EMBL" id="CP036261">
    <property type="protein sequence ID" value="QDS90888.1"/>
    <property type="molecule type" value="Genomic_DNA"/>
</dbReference>
<evidence type="ECO:0000313" key="1">
    <source>
        <dbReference type="EMBL" id="QDS90888.1"/>
    </source>
</evidence>
<dbReference type="InterPro" id="IPR029063">
    <property type="entry name" value="SAM-dependent_MTases_sf"/>
</dbReference>